<name>A0A072NV84_SCHAZ</name>
<organism evidence="2 3">
    <name type="scientific">Schinkia azotoformans MEV2011</name>
    <dbReference type="NCBI Taxonomy" id="1348973"/>
    <lineage>
        <taxon>Bacteria</taxon>
        <taxon>Bacillati</taxon>
        <taxon>Bacillota</taxon>
        <taxon>Bacilli</taxon>
        <taxon>Bacillales</taxon>
        <taxon>Bacillaceae</taxon>
        <taxon>Calidifontibacillus/Schinkia group</taxon>
        <taxon>Schinkia</taxon>
    </lineage>
</organism>
<reference evidence="2 3" key="1">
    <citation type="submission" date="2014-04" db="EMBL/GenBank/DDBJ databases">
        <title>Draft genome sequence of Bacillus azotoformans MEV2011, a (co-) denitrifying strain unable to grow in the presence of oxygen.</title>
        <authorList>
            <person name="Nielsen M."/>
            <person name="Schreiber L."/>
            <person name="Finster K."/>
            <person name="Schramm A."/>
        </authorList>
    </citation>
    <scope>NUCLEOTIDE SEQUENCE [LARGE SCALE GENOMIC DNA]</scope>
    <source>
        <strain evidence="2 3">MEV2011</strain>
    </source>
</reference>
<evidence type="ECO:0000313" key="2">
    <source>
        <dbReference type="EMBL" id="KEF37140.1"/>
    </source>
</evidence>
<proteinExistence type="predicted"/>
<gene>
    <name evidence="2" type="ORF">M670_03733</name>
</gene>
<dbReference type="EMBL" id="JJRY01000018">
    <property type="protein sequence ID" value="KEF37140.1"/>
    <property type="molecule type" value="Genomic_DNA"/>
</dbReference>
<accession>A0A072NV84</accession>
<sequence length="231" mass="26754">MYMNFETKVVEALQEKGKELIPSTSLKMKVMNNISSRKQKMKKRIVTGILLASLLIPTGVFASQLLLADELYSSFDNLKKHIVSATMEGYLRLDAKLAEAKGELGAEEYKEFISLVKQITHAKLEYGDKYGNINYDALSQEREAELQQVFWKIQPYFDRLNGQQSSLELLTENEYNQYIDSLMTHEKILAKSEINPDHYVELHEIPSSLQKEFQEARDFLEYVNEKQIQND</sequence>
<evidence type="ECO:0000313" key="3">
    <source>
        <dbReference type="Proteomes" id="UP000027936"/>
    </source>
</evidence>
<dbReference type="Gene3D" id="1.10.3950.10">
    <property type="entry name" value="putative ecf-type sigma factor negative effector from bacillus cereus"/>
    <property type="match status" value="1"/>
</dbReference>
<dbReference type="AlphaFoldDB" id="A0A072NV84"/>
<dbReference type="PATRIC" id="fig|1348973.3.peg.3613"/>
<dbReference type="InterPro" id="IPR038267">
    <property type="entry name" value="ECF_sigma_eff"/>
</dbReference>
<feature type="domain" description="DUF3600" evidence="1">
    <location>
        <begin position="66"/>
        <end position="226"/>
    </location>
</feature>
<dbReference type="Proteomes" id="UP000027936">
    <property type="component" value="Unassembled WGS sequence"/>
</dbReference>
<protein>
    <recommendedName>
        <fullName evidence="1">DUF3600 domain-containing protein</fullName>
    </recommendedName>
</protein>
<dbReference type="Pfam" id="PF12207">
    <property type="entry name" value="DUF3600"/>
    <property type="match status" value="1"/>
</dbReference>
<comment type="caution">
    <text evidence="2">The sequence shown here is derived from an EMBL/GenBank/DDBJ whole genome shotgun (WGS) entry which is preliminary data.</text>
</comment>
<evidence type="ECO:0000259" key="1">
    <source>
        <dbReference type="Pfam" id="PF12207"/>
    </source>
</evidence>
<dbReference type="InterPro" id="IPR022019">
    <property type="entry name" value="DUF3600"/>
</dbReference>